<dbReference type="GO" id="GO:0034040">
    <property type="term" value="F:ATPase-coupled lipid transmembrane transporter activity"/>
    <property type="evidence" value="ECO:0007669"/>
    <property type="project" value="TreeGrafter"/>
</dbReference>
<evidence type="ECO:0000256" key="3">
    <source>
        <dbReference type="ARBA" id="ARBA00022989"/>
    </source>
</evidence>
<feature type="domain" description="ABC transmembrane type-1" evidence="6">
    <location>
        <begin position="22"/>
        <end position="299"/>
    </location>
</feature>
<feature type="transmembrane region" description="Helical" evidence="5">
    <location>
        <begin position="133"/>
        <end position="151"/>
    </location>
</feature>
<evidence type="ECO:0000256" key="1">
    <source>
        <dbReference type="ARBA" id="ARBA00004651"/>
    </source>
</evidence>
<reference evidence="7 8" key="1">
    <citation type="journal article" date="2014" name="Int. J. Syst. Evol. Microbiol.">
        <title>Phylogenomics and the dynamic genome evolution of the genus Streptococcus.</title>
        <authorList>
            <consortium name="The Broad Institute Genome Sequencing Platform"/>
            <person name="Richards V.P."/>
            <person name="Palmer S.R."/>
            <person name="Pavinski Bitar P.D."/>
            <person name="Qin X."/>
            <person name="Weinstock G.M."/>
            <person name="Highlander S.K."/>
            <person name="Town C.D."/>
            <person name="Burne R.A."/>
            <person name="Stanhope M.J."/>
        </authorList>
    </citation>
    <scope>NUCLEOTIDE SEQUENCE [LARGE SCALE GENOMIC DNA]</scope>
    <source>
        <strain evidence="7 8">707-05</strain>
    </source>
</reference>
<comment type="subcellular location">
    <subcellularLocation>
        <location evidence="1">Cell membrane</location>
        <topology evidence="1">Multi-pass membrane protein</topology>
    </subcellularLocation>
</comment>
<evidence type="ECO:0000256" key="2">
    <source>
        <dbReference type="ARBA" id="ARBA00022692"/>
    </source>
</evidence>
<dbReference type="PANTHER" id="PTHR24221">
    <property type="entry name" value="ATP-BINDING CASSETTE SUB-FAMILY B"/>
    <property type="match status" value="1"/>
</dbReference>
<dbReference type="InterPro" id="IPR027417">
    <property type="entry name" value="P-loop_NTPase"/>
</dbReference>
<dbReference type="Pfam" id="PF00005">
    <property type="entry name" value="ABC_tran"/>
    <property type="match status" value="1"/>
</dbReference>
<dbReference type="GO" id="GO:0140359">
    <property type="term" value="F:ABC-type transporter activity"/>
    <property type="evidence" value="ECO:0007669"/>
    <property type="project" value="InterPro"/>
</dbReference>
<dbReference type="SUPFAM" id="SSF52540">
    <property type="entry name" value="P-loop containing nucleoside triphosphate hydrolases"/>
    <property type="match status" value="1"/>
</dbReference>
<dbReference type="GO" id="GO:0016887">
    <property type="term" value="F:ATP hydrolysis activity"/>
    <property type="evidence" value="ECO:0007669"/>
    <property type="project" value="InterPro"/>
</dbReference>
<dbReference type="STRING" id="764299.STRIC_2312"/>
<organism evidence="7 8">
    <name type="scientific">Streptococcus ictaluri 707-05</name>
    <dbReference type="NCBI Taxonomy" id="764299"/>
    <lineage>
        <taxon>Bacteria</taxon>
        <taxon>Bacillati</taxon>
        <taxon>Bacillota</taxon>
        <taxon>Bacilli</taxon>
        <taxon>Lactobacillales</taxon>
        <taxon>Streptococcaceae</taxon>
        <taxon>Streptococcus</taxon>
    </lineage>
</organism>
<feature type="transmembrane region" description="Helical" evidence="5">
    <location>
        <begin position="237"/>
        <end position="260"/>
    </location>
</feature>
<evidence type="ECO:0000256" key="5">
    <source>
        <dbReference type="SAM" id="Phobius"/>
    </source>
</evidence>
<feature type="transmembrane region" description="Helical" evidence="5">
    <location>
        <begin position="56"/>
        <end position="73"/>
    </location>
</feature>
<dbReference type="eggNOG" id="COG1132">
    <property type="taxonomic scope" value="Bacteria"/>
</dbReference>
<dbReference type="InterPro" id="IPR039421">
    <property type="entry name" value="Type_1_exporter"/>
</dbReference>
<keyword evidence="2 5" id="KW-0812">Transmembrane</keyword>
<keyword evidence="3 5" id="KW-1133">Transmembrane helix</keyword>
<evidence type="ECO:0000313" key="8">
    <source>
        <dbReference type="Proteomes" id="UP000003330"/>
    </source>
</evidence>
<keyword evidence="8" id="KW-1185">Reference proteome</keyword>
<dbReference type="RefSeq" id="WP_008088169.1">
    <property type="nucleotide sequence ID" value="NZ_AEUX02000005.1"/>
</dbReference>
<comment type="caution">
    <text evidence="7">The sequence shown here is derived from an EMBL/GenBank/DDBJ whole genome shotgun (WGS) entry which is preliminary data.</text>
</comment>
<dbReference type="InterPro" id="IPR011527">
    <property type="entry name" value="ABC1_TM_dom"/>
</dbReference>
<accession>G5K1Q4</accession>
<feature type="transmembrane region" description="Helical" evidence="5">
    <location>
        <begin position="27"/>
        <end position="44"/>
    </location>
</feature>
<dbReference type="PROSITE" id="PS50929">
    <property type="entry name" value="ABC_TM1F"/>
    <property type="match status" value="1"/>
</dbReference>
<dbReference type="SUPFAM" id="SSF90123">
    <property type="entry name" value="ABC transporter transmembrane region"/>
    <property type="match status" value="1"/>
</dbReference>
<sequence>MIRFLQTYFSLSETGAKNVLKAAGMSFLKYLSFMTPILLVFQFLNDVILNQLKPLYSYLLIWLLLVVVIFVITQKEYSLTYDTTYQESAAMRIRIANKLKELPLSYFSKHSVSDISQTVMLDVSNIESTISHALPQAIGFLFFLGLISVMLMSAKPLLGLVVVMPIWLTIIMMFLSRNAQTYFVSRYYQKLLDNASSFQEAFEMQEEIKSYSMQRQVEERVLKDLSDTETLHIKAEFFMVSFSAIIAILPFLSPVLGATVGANLFHAKSLDLLTYLGFLMAATNISAQFTQLNEMLMMIFFFKDSYKRLRDLYAQSLQEGQDNPNITDYEISFEAVTFAYDQRPVLNQLSFQAKSGEITAIVGPSGCGKTTILRLLSRLYDYQKGHIRLGGRDIKGMSTDSLCLSRY</sequence>
<dbReference type="GO" id="GO:0005886">
    <property type="term" value="C:plasma membrane"/>
    <property type="evidence" value="ECO:0007669"/>
    <property type="project" value="UniProtKB-SubCell"/>
</dbReference>
<dbReference type="PANTHER" id="PTHR24221:SF654">
    <property type="entry name" value="ATP-BINDING CASSETTE SUB-FAMILY B MEMBER 6"/>
    <property type="match status" value="1"/>
</dbReference>
<evidence type="ECO:0000313" key="7">
    <source>
        <dbReference type="EMBL" id="EHI70039.1"/>
    </source>
</evidence>
<dbReference type="Gene3D" id="3.40.50.300">
    <property type="entry name" value="P-loop containing nucleotide triphosphate hydrolases"/>
    <property type="match status" value="1"/>
</dbReference>
<feature type="transmembrane region" description="Helical" evidence="5">
    <location>
        <begin position="272"/>
        <end position="302"/>
    </location>
</feature>
<dbReference type="Proteomes" id="UP000003330">
    <property type="component" value="Unassembled WGS sequence"/>
</dbReference>
<proteinExistence type="predicted"/>
<feature type="transmembrane region" description="Helical" evidence="5">
    <location>
        <begin position="157"/>
        <end position="176"/>
    </location>
</feature>
<dbReference type="EMBL" id="AEUX02000005">
    <property type="protein sequence ID" value="EHI70039.1"/>
    <property type="molecule type" value="Genomic_DNA"/>
</dbReference>
<dbReference type="Pfam" id="PF00664">
    <property type="entry name" value="ABC_membrane"/>
    <property type="match status" value="1"/>
</dbReference>
<keyword evidence="4 5" id="KW-0472">Membrane</keyword>
<dbReference type="InterPro" id="IPR003439">
    <property type="entry name" value="ABC_transporter-like_ATP-bd"/>
</dbReference>
<protein>
    <submittedName>
        <fullName evidence="7">ABC transporter transmembrane region</fullName>
    </submittedName>
</protein>
<dbReference type="Gene3D" id="1.20.1560.10">
    <property type="entry name" value="ABC transporter type 1, transmembrane domain"/>
    <property type="match status" value="1"/>
</dbReference>
<gene>
    <name evidence="7" type="ORF">STRIC_2312</name>
</gene>
<dbReference type="InterPro" id="IPR036640">
    <property type="entry name" value="ABC1_TM_sf"/>
</dbReference>
<dbReference type="AlphaFoldDB" id="G5K1Q4"/>
<name>G5K1Q4_9STRE</name>
<evidence type="ECO:0000256" key="4">
    <source>
        <dbReference type="ARBA" id="ARBA00023136"/>
    </source>
</evidence>
<dbReference type="GO" id="GO:0005524">
    <property type="term" value="F:ATP binding"/>
    <property type="evidence" value="ECO:0007669"/>
    <property type="project" value="InterPro"/>
</dbReference>
<evidence type="ECO:0000259" key="6">
    <source>
        <dbReference type="PROSITE" id="PS50929"/>
    </source>
</evidence>